<evidence type="ECO:0000313" key="2">
    <source>
        <dbReference type="Proteomes" id="UP001431209"/>
    </source>
</evidence>
<organism evidence="1 2">
    <name type="scientific">Acrasis kona</name>
    <dbReference type="NCBI Taxonomy" id="1008807"/>
    <lineage>
        <taxon>Eukaryota</taxon>
        <taxon>Discoba</taxon>
        <taxon>Heterolobosea</taxon>
        <taxon>Tetramitia</taxon>
        <taxon>Eutetramitia</taxon>
        <taxon>Acrasidae</taxon>
        <taxon>Acrasis</taxon>
    </lineage>
</organism>
<protein>
    <submittedName>
        <fullName evidence="1">Uncharacterized protein</fullName>
    </submittedName>
</protein>
<gene>
    <name evidence="1" type="ORF">AKO1_003753</name>
</gene>
<dbReference type="AlphaFoldDB" id="A0AAW2Z6W6"/>
<evidence type="ECO:0000313" key="1">
    <source>
        <dbReference type="EMBL" id="KAL0484962.1"/>
    </source>
</evidence>
<name>A0AAW2Z6W6_9EUKA</name>
<dbReference type="EMBL" id="JAOPGA020001092">
    <property type="protein sequence ID" value="KAL0484962.1"/>
    <property type="molecule type" value="Genomic_DNA"/>
</dbReference>
<comment type="caution">
    <text evidence="1">The sequence shown here is derived from an EMBL/GenBank/DDBJ whole genome shotgun (WGS) entry which is preliminary data.</text>
</comment>
<proteinExistence type="predicted"/>
<feature type="non-terminal residue" evidence="1">
    <location>
        <position position="242"/>
    </location>
</feature>
<accession>A0AAW2Z6W6</accession>
<reference evidence="1 2" key="1">
    <citation type="submission" date="2024-03" db="EMBL/GenBank/DDBJ databases">
        <title>The Acrasis kona genome and developmental transcriptomes reveal deep origins of eukaryotic multicellular pathways.</title>
        <authorList>
            <person name="Sheikh S."/>
            <person name="Fu C.-J."/>
            <person name="Brown M.W."/>
            <person name="Baldauf S.L."/>
        </authorList>
    </citation>
    <scope>NUCLEOTIDE SEQUENCE [LARGE SCALE GENOMIC DNA]</scope>
    <source>
        <strain evidence="1 2">ATCC MYA-3509</strain>
    </source>
</reference>
<keyword evidence="2" id="KW-1185">Reference proteome</keyword>
<sequence>MLEALENVPLFHTENLDGKSKIVACKYVWEALNLLLDEYPTIFGTRIFNTIPENVPVIDVAELLEQVTSARLLHKVCSCIYQTRSEVFHFLRDTFSDKILVRKNPELIMAPKVTSSAKALPSDVNLSGINNLATVSAEQFPEIIKLLDNYYHLQMRDKSNSSDLYECNTHEKVLEGYECKSGKQIIDFESLHVHLAKLNAPEGWKSIMIMVAMETTNILESMCSTSGSMLFGEGTYYKATFG</sequence>
<dbReference type="Proteomes" id="UP001431209">
    <property type="component" value="Unassembled WGS sequence"/>
</dbReference>